<keyword evidence="1" id="KW-0812">Transmembrane</keyword>
<evidence type="ECO:0000259" key="2">
    <source>
        <dbReference type="PROSITE" id="PS51832"/>
    </source>
</evidence>
<gene>
    <name evidence="3" type="ORF">G8770_12065</name>
</gene>
<dbReference type="Proteomes" id="UP000787472">
    <property type="component" value="Unassembled WGS sequence"/>
</dbReference>
<keyword evidence="4" id="KW-1185">Reference proteome</keyword>
<dbReference type="PANTHER" id="PTHR45228">
    <property type="entry name" value="CYCLIC DI-GMP PHOSPHODIESTERASE TM_0186-RELATED"/>
    <property type="match status" value="1"/>
</dbReference>
<dbReference type="InterPro" id="IPR052020">
    <property type="entry name" value="Cyclic_di-GMP/3'3'-cGAMP_PDE"/>
</dbReference>
<keyword evidence="1" id="KW-0472">Membrane</keyword>
<accession>A0A9E5JWP2</accession>
<dbReference type="SMART" id="SM00471">
    <property type="entry name" value="HDc"/>
    <property type="match status" value="1"/>
</dbReference>
<dbReference type="RefSeq" id="WP_167186814.1">
    <property type="nucleotide sequence ID" value="NZ_JAAONZ010000008.1"/>
</dbReference>
<dbReference type="InterPro" id="IPR003607">
    <property type="entry name" value="HD/PDEase_dom"/>
</dbReference>
<dbReference type="Pfam" id="PF13487">
    <property type="entry name" value="HD_5"/>
    <property type="match status" value="1"/>
</dbReference>
<protein>
    <recommendedName>
        <fullName evidence="2">HD-GYP domain-containing protein</fullName>
    </recommendedName>
</protein>
<evidence type="ECO:0000256" key="1">
    <source>
        <dbReference type="SAM" id="Phobius"/>
    </source>
</evidence>
<evidence type="ECO:0000313" key="4">
    <source>
        <dbReference type="Proteomes" id="UP000787472"/>
    </source>
</evidence>
<proteinExistence type="predicted"/>
<evidence type="ECO:0000313" key="3">
    <source>
        <dbReference type="EMBL" id="NHO66280.1"/>
    </source>
</evidence>
<organism evidence="3 4">
    <name type="scientific">Pseudomaricurvus hydrocarbonicus</name>
    <dbReference type="NCBI Taxonomy" id="1470433"/>
    <lineage>
        <taxon>Bacteria</taxon>
        <taxon>Pseudomonadati</taxon>
        <taxon>Pseudomonadota</taxon>
        <taxon>Gammaproteobacteria</taxon>
        <taxon>Cellvibrionales</taxon>
        <taxon>Cellvibrionaceae</taxon>
        <taxon>Pseudomaricurvus</taxon>
    </lineage>
</organism>
<comment type="caution">
    <text evidence="3">The sequence shown here is derived from an EMBL/GenBank/DDBJ whole genome shotgun (WGS) entry which is preliminary data.</text>
</comment>
<keyword evidence="1" id="KW-1133">Transmembrane helix</keyword>
<feature type="transmembrane region" description="Helical" evidence="1">
    <location>
        <begin position="356"/>
        <end position="378"/>
    </location>
</feature>
<feature type="domain" description="HD-GYP" evidence="2">
    <location>
        <begin position="604"/>
        <end position="811"/>
    </location>
</feature>
<dbReference type="InterPro" id="IPR029151">
    <property type="entry name" value="Sensor-like_sf"/>
</dbReference>
<dbReference type="AlphaFoldDB" id="A0A9E5JWP2"/>
<sequence>MEEPSLSAFGAASRTDRQPWQLPLRAMVVIIFVVATLMTAAAAVGLQYHFTRVQASEAAVSRFSALASASSQFLRSVDRDIVHTVKILSTYPNLVEGLRASEAARTVFAEAMHNKPMFYAMYVGLENGSFYEVINLNSEPGVRKQLRAAAADRWVTVTVPAGAGPRQRHYRYYDTDFQLRAERREATDFNVSQRPWYRQALPDRVNKTEPYLLRSLSAPGQTYSMRLTGTAAVIGVDITLSTLDRYLHRNRFSDRTDMIVFEKNGTVISRGRPGLSLGALPVSQSLAATAADPQLVAIAQSRGRQGRLHEVEVQGEPHFMFVTPFGGNSRTGEFFSVTIPVQDVLAPVLAKLKWSVLLTAGWLLLLMPLPWVCALPMVKPIQKLAVENAKVQQRAYDQLAVPRSHIQEIDALGCSMTTMAEAIEAHEARQVALMDAFIEVIAQAIDDKSPYTAGHCERVPELAFMLAREAEAATTGCFKGFKFHSEDEWREFRVAAWLHDCGKITTPEHIVDKGSKLEAIYNRIHEVRMRFEVLWRDAEIEYWQQCLRNPSQAAEYQQQWLDRQQQLQDDFAFVAAMNVGGEVLSDDKKRRLQQLATTTWVRHFDDRLGLSPVEQARIASLPDRHSGPGSATLPCEEPLLADKPEHIVERQHDVDYDPRLGINMAVPTHLYDLGELHNLCVERGTLTAEDRFKINEHVISTIRMLDKLPFPPELARVPRYASTHHETMNGTGYPRQLTGDQLSVPERIMVLADIFEALTAADRPYKQAKPVSVAIDILAQMVTNGHVDAQVFDLFLRRGVYLKYAQRYLPQAQIDEVDLSQYLVAGVSG</sequence>
<dbReference type="GO" id="GO:0008081">
    <property type="term" value="F:phosphoric diester hydrolase activity"/>
    <property type="evidence" value="ECO:0007669"/>
    <property type="project" value="UniProtKB-ARBA"/>
</dbReference>
<feature type="transmembrane region" description="Helical" evidence="1">
    <location>
        <begin position="24"/>
        <end position="46"/>
    </location>
</feature>
<dbReference type="Gene3D" id="3.30.450.20">
    <property type="entry name" value="PAS domain"/>
    <property type="match status" value="2"/>
</dbReference>
<dbReference type="EMBL" id="JAAONZ010000008">
    <property type="protein sequence ID" value="NHO66280.1"/>
    <property type="molecule type" value="Genomic_DNA"/>
</dbReference>
<dbReference type="SUPFAM" id="SSF103190">
    <property type="entry name" value="Sensory domain-like"/>
    <property type="match status" value="1"/>
</dbReference>
<dbReference type="Gene3D" id="1.10.3210.10">
    <property type="entry name" value="Hypothetical protein af1432"/>
    <property type="match status" value="2"/>
</dbReference>
<dbReference type="PROSITE" id="PS51832">
    <property type="entry name" value="HD_GYP"/>
    <property type="match status" value="1"/>
</dbReference>
<dbReference type="PANTHER" id="PTHR45228:SF5">
    <property type="entry name" value="CYCLIC DI-GMP PHOSPHODIESTERASE VC_1348-RELATED"/>
    <property type="match status" value="1"/>
</dbReference>
<reference evidence="3" key="1">
    <citation type="submission" date="2020-03" db="EMBL/GenBank/DDBJ databases">
        <authorList>
            <person name="Guo F."/>
        </authorList>
    </citation>
    <scope>NUCLEOTIDE SEQUENCE</scope>
    <source>
        <strain evidence="3">JCM 30134</strain>
    </source>
</reference>
<dbReference type="InterPro" id="IPR037522">
    <property type="entry name" value="HD_GYP_dom"/>
</dbReference>
<name>A0A9E5JWP2_9GAMM</name>
<dbReference type="SUPFAM" id="SSF109604">
    <property type="entry name" value="HD-domain/PDEase-like"/>
    <property type="match status" value="2"/>
</dbReference>
<dbReference type="CDD" id="cd00077">
    <property type="entry name" value="HDc"/>
    <property type="match status" value="2"/>
</dbReference>